<feature type="binding site" evidence="6">
    <location>
        <position position="73"/>
    </location>
    <ligand>
        <name>Mg(2+)</name>
        <dbReference type="ChEBI" id="CHEBI:18420"/>
        <label>1</label>
    </ligand>
</feature>
<sequence length="292" mass="32770">MVLEHPSRMARELGRICRDASAAIMKVYNQPQQQWDVKTKADDSPVTAADLGAHKVIMRGLSQMMPRLPVLSEESANVAWSARSQWGRYWLVDPLDGTREFLDRNDEFTINIAMIEHGQPLFGMVHVPVTGVTYYGGRSCGSYRQGLEGEPERLEVRSLRLPQIDVVASHRHGNEQIQPLLDAMQQQGMNVARRQIGSSLKLCMIAEGQADFYPRIGPTCEWDTAAAQAVIEGAGGKVLDLNFKTLAYNQKDSLMNAWFMVLGDLHHPWQNWLTPALEQLRLDEQEAAEADS</sequence>
<dbReference type="PROSITE" id="PS00630">
    <property type="entry name" value="IMP_2"/>
    <property type="match status" value="1"/>
</dbReference>
<evidence type="ECO:0000256" key="3">
    <source>
        <dbReference type="ARBA" id="ARBA00022519"/>
    </source>
</evidence>
<keyword evidence="3 6" id="KW-0997">Cell inner membrane</keyword>
<feature type="binding site" evidence="7">
    <location>
        <position position="96"/>
    </location>
    <ligand>
        <name>Mg(2+)</name>
        <dbReference type="ChEBI" id="CHEBI:18420"/>
        <label>1</label>
        <note>catalytic</note>
    </ligand>
</feature>
<dbReference type="InterPro" id="IPR020550">
    <property type="entry name" value="Inositol_monophosphatase_CS"/>
</dbReference>
<comment type="function">
    <text evidence="6">Converts adenosine-3',5'-bisphosphate (PAP) to AMP.</text>
</comment>
<dbReference type="NCBIfam" id="TIGR01331">
    <property type="entry name" value="bisphos_cysQ"/>
    <property type="match status" value="1"/>
</dbReference>
<comment type="caution">
    <text evidence="8">The sequence shown here is derived from an EMBL/GenBank/DDBJ whole genome shotgun (WGS) entry which is preliminary data.</text>
</comment>
<accession>A0A1E2V6N1</accession>
<gene>
    <name evidence="6" type="primary">cysQ</name>
    <name evidence="8" type="ORF">BFW38_02075</name>
</gene>
<dbReference type="Pfam" id="PF00459">
    <property type="entry name" value="Inositol_P"/>
    <property type="match status" value="1"/>
</dbReference>
<evidence type="ECO:0000256" key="7">
    <source>
        <dbReference type="PIRSR" id="PIRSR600760-2"/>
    </source>
</evidence>
<keyword evidence="9" id="KW-1185">Reference proteome</keyword>
<evidence type="ECO:0000256" key="5">
    <source>
        <dbReference type="ARBA" id="ARBA00023136"/>
    </source>
</evidence>
<dbReference type="GO" id="GO:0005886">
    <property type="term" value="C:plasma membrane"/>
    <property type="evidence" value="ECO:0007669"/>
    <property type="project" value="UniProtKB-SubCell"/>
</dbReference>
<feature type="binding site" evidence="7">
    <location>
        <position position="95"/>
    </location>
    <ligand>
        <name>Mg(2+)</name>
        <dbReference type="ChEBI" id="CHEBI:18420"/>
        <label>1</label>
        <note>catalytic</note>
    </ligand>
</feature>
<dbReference type="GO" id="GO:0000103">
    <property type="term" value="P:sulfate assimilation"/>
    <property type="evidence" value="ECO:0007669"/>
    <property type="project" value="TreeGrafter"/>
</dbReference>
<proteinExistence type="inferred from homology"/>
<comment type="similarity">
    <text evidence="1 6">Belongs to the inositol monophosphatase superfamily. CysQ family.</text>
</comment>
<dbReference type="PANTHER" id="PTHR43028:SF5">
    <property type="entry name" value="3'(2'),5'-BISPHOSPHATE NUCLEOTIDASE 1"/>
    <property type="match status" value="1"/>
</dbReference>
<evidence type="ECO:0000256" key="1">
    <source>
        <dbReference type="ARBA" id="ARBA00005289"/>
    </source>
</evidence>
<feature type="binding site" evidence="6 7">
    <location>
        <position position="93"/>
    </location>
    <ligand>
        <name>Mg(2+)</name>
        <dbReference type="ChEBI" id="CHEBI:18420"/>
        <label>2</label>
    </ligand>
</feature>
<name>A0A1E2V6N1_9GAMM</name>
<organism evidence="8 9">
    <name type="scientific">Terasakiispira papahanaumokuakeensis</name>
    <dbReference type="NCBI Taxonomy" id="197479"/>
    <lineage>
        <taxon>Bacteria</taxon>
        <taxon>Pseudomonadati</taxon>
        <taxon>Pseudomonadota</taxon>
        <taxon>Gammaproteobacteria</taxon>
        <taxon>Oceanospirillales</taxon>
        <taxon>Terasakiispira</taxon>
    </lineage>
</organism>
<dbReference type="Gene3D" id="3.40.190.80">
    <property type="match status" value="1"/>
</dbReference>
<dbReference type="EC" id="3.1.3.7" evidence="6"/>
<keyword evidence="6 7" id="KW-0479">Metal-binding</keyword>
<keyword evidence="4 6" id="KW-0378">Hydrolase</keyword>
<dbReference type="GO" id="GO:0000287">
    <property type="term" value="F:magnesium ion binding"/>
    <property type="evidence" value="ECO:0007669"/>
    <property type="project" value="UniProtKB-UniRule"/>
</dbReference>
<dbReference type="InterPro" id="IPR050725">
    <property type="entry name" value="CysQ/Inositol_MonoPase"/>
</dbReference>
<evidence type="ECO:0000256" key="2">
    <source>
        <dbReference type="ARBA" id="ARBA00022475"/>
    </source>
</evidence>
<evidence type="ECO:0000313" key="9">
    <source>
        <dbReference type="Proteomes" id="UP000094291"/>
    </source>
</evidence>
<feature type="binding site" evidence="6">
    <location>
        <position position="223"/>
    </location>
    <ligand>
        <name>Mg(2+)</name>
        <dbReference type="ChEBI" id="CHEBI:18420"/>
        <label>2</label>
    </ligand>
</feature>
<feature type="binding site" evidence="6">
    <location>
        <position position="73"/>
    </location>
    <ligand>
        <name>substrate</name>
    </ligand>
</feature>
<dbReference type="STRING" id="197479.BFW38_02075"/>
<dbReference type="InterPro" id="IPR006240">
    <property type="entry name" value="CysQ"/>
</dbReference>
<dbReference type="GO" id="GO:0046854">
    <property type="term" value="P:phosphatidylinositol phosphate biosynthetic process"/>
    <property type="evidence" value="ECO:0007669"/>
    <property type="project" value="InterPro"/>
</dbReference>
<dbReference type="SUPFAM" id="SSF56655">
    <property type="entry name" value="Carbohydrate phosphatase"/>
    <property type="match status" value="1"/>
</dbReference>
<keyword evidence="5 6" id="KW-0472">Membrane</keyword>
<dbReference type="HAMAP" id="MF_02095">
    <property type="entry name" value="CysQ"/>
    <property type="match status" value="1"/>
</dbReference>
<keyword evidence="6 7" id="KW-0460">Magnesium</keyword>
<dbReference type="PANTHER" id="PTHR43028">
    <property type="entry name" value="3'(2'),5'-BISPHOSPHATE NUCLEOTIDASE 1"/>
    <property type="match status" value="1"/>
</dbReference>
<dbReference type="InterPro" id="IPR000760">
    <property type="entry name" value="Inositol_monophosphatase-like"/>
</dbReference>
<dbReference type="Gene3D" id="3.30.540.10">
    <property type="entry name" value="Fructose-1,6-Bisphosphatase, subunit A, domain 1"/>
    <property type="match status" value="1"/>
</dbReference>
<dbReference type="Proteomes" id="UP000094291">
    <property type="component" value="Unassembled WGS sequence"/>
</dbReference>
<evidence type="ECO:0000313" key="8">
    <source>
        <dbReference type="EMBL" id="ODC02512.1"/>
    </source>
</evidence>
<keyword evidence="2 6" id="KW-1003">Cell membrane</keyword>
<comment type="catalytic activity">
    <reaction evidence="6">
        <text>adenosine 3',5'-bisphosphate + H2O = AMP + phosphate</text>
        <dbReference type="Rhea" id="RHEA:10040"/>
        <dbReference type="ChEBI" id="CHEBI:15377"/>
        <dbReference type="ChEBI" id="CHEBI:43474"/>
        <dbReference type="ChEBI" id="CHEBI:58343"/>
        <dbReference type="ChEBI" id="CHEBI:456215"/>
        <dbReference type="EC" id="3.1.3.7"/>
    </reaction>
</comment>
<evidence type="ECO:0000256" key="6">
    <source>
        <dbReference type="HAMAP-Rule" id="MF_02095"/>
    </source>
</evidence>
<dbReference type="EMBL" id="MDTQ01000001">
    <property type="protein sequence ID" value="ODC02512.1"/>
    <property type="molecule type" value="Genomic_DNA"/>
</dbReference>
<feature type="binding site" evidence="6">
    <location>
        <position position="95"/>
    </location>
    <ligand>
        <name>Mg(2+)</name>
        <dbReference type="ChEBI" id="CHEBI:18420"/>
        <label>1</label>
    </ligand>
</feature>
<dbReference type="AlphaFoldDB" id="A0A1E2V6N1"/>
<feature type="binding site" evidence="6">
    <location>
        <begin position="95"/>
        <end position="98"/>
    </location>
    <ligand>
        <name>substrate</name>
    </ligand>
</feature>
<protein>
    <recommendedName>
        <fullName evidence="6">3'(2'),5'-bisphosphate nucleotidase CysQ</fullName>
        <ecNumber evidence="6">3.1.3.7</ecNumber>
    </recommendedName>
    <alternativeName>
        <fullName evidence="6">3'(2'),5-bisphosphonucleoside 3'(2')-phosphohydrolase</fullName>
    </alternativeName>
    <alternativeName>
        <fullName evidence="6">3'-phosphoadenosine 5'-phosphate phosphatase</fullName>
        <shortName evidence="6">PAP phosphatase</shortName>
    </alternativeName>
</protein>
<dbReference type="CDD" id="cd01638">
    <property type="entry name" value="CysQ"/>
    <property type="match status" value="1"/>
</dbReference>
<dbReference type="PRINTS" id="PR00377">
    <property type="entry name" value="IMPHPHTASES"/>
</dbReference>
<dbReference type="GO" id="GO:0008441">
    <property type="term" value="F:3'(2'),5'-bisphosphate nucleotidase activity"/>
    <property type="evidence" value="ECO:0007669"/>
    <property type="project" value="UniProtKB-UniRule"/>
</dbReference>
<feature type="binding site" evidence="6">
    <location>
        <position position="223"/>
    </location>
    <ligand>
        <name>substrate</name>
    </ligand>
</feature>
<feature type="binding site" evidence="6">
    <location>
        <position position="96"/>
    </location>
    <ligand>
        <name>Mg(2+)</name>
        <dbReference type="ChEBI" id="CHEBI:18420"/>
        <label>2</label>
    </ligand>
</feature>
<feature type="binding site" evidence="7">
    <location>
        <position position="73"/>
    </location>
    <ligand>
        <name>Mg(2+)</name>
        <dbReference type="ChEBI" id="CHEBI:18420"/>
        <label>1</label>
        <note>catalytic</note>
    </ligand>
</feature>
<comment type="subcellular location">
    <subcellularLocation>
        <location evidence="6">Cell inner membrane</location>
        <topology evidence="6">Peripheral membrane protein</topology>
        <orientation evidence="6">Cytoplasmic side</orientation>
    </subcellularLocation>
</comment>
<comment type="cofactor">
    <cofactor evidence="6 7">
        <name>Mg(2+)</name>
        <dbReference type="ChEBI" id="CHEBI:18420"/>
    </cofactor>
</comment>
<reference evidence="8 9" key="1">
    <citation type="submission" date="2016-08" db="EMBL/GenBank/DDBJ databases">
        <authorList>
            <person name="Seilhamer J.J."/>
        </authorList>
    </citation>
    <scope>NUCLEOTIDE SEQUENCE [LARGE SCALE GENOMIC DNA]</scope>
    <source>
        <strain evidence="8 9">PH27A</strain>
    </source>
</reference>
<dbReference type="GO" id="GO:0050427">
    <property type="term" value="P:3'-phosphoadenosine 5'-phosphosulfate metabolic process"/>
    <property type="evidence" value="ECO:0007669"/>
    <property type="project" value="TreeGrafter"/>
</dbReference>
<feature type="binding site" evidence="7">
    <location>
        <position position="223"/>
    </location>
    <ligand>
        <name>Mg(2+)</name>
        <dbReference type="ChEBI" id="CHEBI:18420"/>
        <label>1</label>
        <note>catalytic</note>
    </ligand>
</feature>
<feature type="binding site" evidence="6">
    <location>
        <position position="93"/>
    </location>
    <ligand>
        <name>Mg(2+)</name>
        <dbReference type="ChEBI" id="CHEBI:18420"/>
        <label>1</label>
    </ligand>
</feature>
<evidence type="ECO:0000256" key="4">
    <source>
        <dbReference type="ARBA" id="ARBA00022801"/>
    </source>
</evidence>